<keyword evidence="2" id="KW-1185">Reference proteome</keyword>
<evidence type="ECO:0000313" key="1">
    <source>
        <dbReference type="EMBL" id="KAL1124411.1"/>
    </source>
</evidence>
<proteinExistence type="predicted"/>
<accession>A0ABD0YAN8</accession>
<evidence type="ECO:0000313" key="2">
    <source>
        <dbReference type="Proteomes" id="UP001558652"/>
    </source>
</evidence>
<reference evidence="1 2" key="1">
    <citation type="submission" date="2024-07" db="EMBL/GenBank/DDBJ databases">
        <title>Chromosome-level genome assembly of the water stick insect Ranatra chinensis (Heteroptera: Nepidae).</title>
        <authorList>
            <person name="Liu X."/>
        </authorList>
    </citation>
    <scope>NUCLEOTIDE SEQUENCE [LARGE SCALE GENOMIC DNA]</scope>
    <source>
        <strain evidence="1">Cailab_2021Rc</strain>
        <tissue evidence="1">Muscle</tissue>
    </source>
</reference>
<comment type="caution">
    <text evidence="1">The sequence shown here is derived from an EMBL/GenBank/DDBJ whole genome shotgun (WGS) entry which is preliminary data.</text>
</comment>
<dbReference type="AlphaFoldDB" id="A0ABD0YAN8"/>
<protein>
    <recommendedName>
        <fullName evidence="3">Reverse transcriptase</fullName>
    </recommendedName>
</protein>
<sequence length="118" mass="13962">MINRLEEYCGLWNLAINLRKSKTVIFRKGGRIRDIKLTYMKQNIEIANEYNYLGVIFTPKLVFEKQINRKVTQAKLGLNTIWKRFIQKEEIELEAKMPIFRSVVRTIVSYAVVGHEEI</sequence>
<evidence type="ECO:0008006" key="3">
    <source>
        <dbReference type="Google" id="ProtNLM"/>
    </source>
</evidence>
<name>A0ABD0YAN8_9HEMI</name>
<gene>
    <name evidence="1" type="ORF">AAG570_001040</name>
</gene>
<dbReference type="Proteomes" id="UP001558652">
    <property type="component" value="Unassembled WGS sequence"/>
</dbReference>
<organism evidence="1 2">
    <name type="scientific">Ranatra chinensis</name>
    <dbReference type="NCBI Taxonomy" id="642074"/>
    <lineage>
        <taxon>Eukaryota</taxon>
        <taxon>Metazoa</taxon>
        <taxon>Ecdysozoa</taxon>
        <taxon>Arthropoda</taxon>
        <taxon>Hexapoda</taxon>
        <taxon>Insecta</taxon>
        <taxon>Pterygota</taxon>
        <taxon>Neoptera</taxon>
        <taxon>Paraneoptera</taxon>
        <taxon>Hemiptera</taxon>
        <taxon>Heteroptera</taxon>
        <taxon>Panheteroptera</taxon>
        <taxon>Nepomorpha</taxon>
        <taxon>Nepidae</taxon>
        <taxon>Ranatrinae</taxon>
        <taxon>Ranatra</taxon>
    </lineage>
</organism>
<dbReference type="EMBL" id="JBFDAA010000010">
    <property type="protein sequence ID" value="KAL1124411.1"/>
    <property type="molecule type" value="Genomic_DNA"/>
</dbReference>